<feature type="non-terminal residue" evidence="1">
    <location>
        <position position="412"/>
    </location>
</feature>
<proteinExistence type="predicted"/>
<evidence type="ECO:0000313" key="2">
    <source>
        <dbReference type="Proteomes" id="UP000717328"/>
    </source>
</evidence>
<dbReference type="Proteomes" id="UP000717328">
    <property type="component" value="Unassembled WGS sequence"/>
</dbReference>
<comment type="caution">
    <text evidence="1">The sequence shown here is derived from an EMBL/GenBank/DDBJ whole genome shotgun (WGS) entry which is preliminary data.</text>
</comment>
<reference evidence="1" key="2">
    <citation type="submission" date="2021-10" db="EMBL/GenBank/DDBJ databases">
        <title>Phylogenomics reveals ancestral predisposition of the termite-cultivated fungus Termitomyces towards a domesticated lifestyle.</title>
        <authorList>
            <person name="Auxier B."/>
            <person name="Grum-Grzhimaylo A."/>
            <person name="Cardenas M.E."/>
            <person name="Lodge J.D."/>
            <person name="Laessoe T."/>
            <person name="Pedersen O."/>
            <person name="Smith M.E."/>
            <person name="Kuyper T.W."/>
            <person name="Franco-Molano E.A."/>
            <person name="Baroni T.J."/>
            <person name="Aanen D.K."/>
        </authorList>
    </citation>
    <scope>NUCLEOTIDE SEQUENCE</scope>
    <source>
        <strain evidence="1">D49</strain>
    </source>
</reference>
<reference evidence="1" key="1">
    <citation type="submission" date="2021-02" db="EMBL/GenBank/DDBJ databases">
        <authorList>
            <person name="Nieuwenhuis M."/>
            <person name="Van De Peppel L.J.J."/>
        </authorList>
    </citation>
    <scope>NUCLEOTIDE SEQUENCE</scope>
    <source>
        <strain evidence="1">D49</strain>
    </source>
</reference>
<evidence type="ECO:0000313" key="1">
    <source>
        <dbReference type="EMBL" id="KAG5634535.1"/>
    </source>
</evidence>
<name>A0A9P7FNX7_9AGAR</name>
<dbReference type="OrthoDB" id="3040823at2759"/>
<gene>
    <name evidence="1" type="ORF">H0H81_001634</name>
</gene>
<dbReference type="EMBL" id="JABCKI010006365">
    <property type="protein sequence ID" value="KAG5634535.1"/>
    <property type="molecule type" value="Genomic_DNA"/>
</dbReference>
<sequence length="412" mass="48052">MVTDTYILVDISFCQQAAKKMNDIKESLRVIPLRRELLRPHLARFFTILKPHTDPPEVDLPHPNFWYALNAIEGFNYLLGRFPDPPHDGMAPGMHHALALVYELLADKWEDVWKWVESGTRRALLQENRPLPSKAFGTLVRVLCNFTELCSLHDGLRHRVFTKGYDAVVGSSPACAMNDWLQERDQYTLTTEEMESQLKRIVERLRVPASEILLVLLSRFLYDPKPTREPLEASQFSRHPIIHYVHFLIAISEAAPARNILTVNHSIYYFTRRLVHASYDAYTKPKLRSEHIQRFCQEQMCVYLRENFRLTHGITWLRRSLEAGLILAILRCAPRSADDPSTSELCNLVTFITQYFVYISVLRVVARSMKSLDIRHLESDIYKGGPFWEAWTVLKQIYEERLEISMTYLMQK</sequence>
<dbReference type="AlphaFoldDB" id="A0A9P7FNX7"/>
<protein>
    <submittedName>
        <fullName evidence="1">Uncharacterized protein</fullName>
    </submittedName>
</protein>
<keyword evidence="2" id="KW-1185">Reference proteome</keyword>
<accession>A0A9P7FNX7</accession>
<organism evidence="1 2">
    <name type="scientific">Sphagnurus paluster</name>
    <dbReference type="NCBI Taxonomy" id="117069"/>
    <lineage>
        <taxon>Eukaryota</taxon>
        <taxon>Fungi</taxon>
        <taxon>Dikarya</taxon>
        <taxon>Basidiomycota</taxon>
        <taxon>Agaricomycotina</taxon>
        <taxon>Agaricomycetes</taxon>
        <taxon>Agaricomycetidae</taxon>
        <taxon>Agaricales</taxon>
        <taxon>Tricholomatineae</taxon>
        <taxon>Lyophyllaceae</taxon>
        <taxon>Sphagnurus</taxon>
    </lineage>
</organism>